<organism evidence="1 2">
    <name type="scientific">Massilia orientalis</name>
    <dbReference type="NCBI Taxonomy" id="3050128"/>
    <lineage>
        <taxon>Bacteria</taxon>
        <taxon>Pseudomonadati</taxon>
        <taxon>Pseudomonadota</taxon>
        <taxon>Betaproteobacteria</taxon>
        <taxon>Burkholderiales</taxon>
        <taxon>Oxalobacteraceae</taxon>
        <taxon>Telluria group</taxon>
        <taxon>Massilia</taxon>
    </lineage>
</organism>
<sequence>MFGNVRDPASPDTAELAPAKPMSPLGEQARAFFAGKGGKVSIASAPRPVRPGSSVPQRAAPAQVAAPASRSLFATSSDVARAREEQMAAEADIVDDTFDFDAPGC</sequence>
<reference evidence="1" key="1">
    <citation type="submission" date="2024-11" db="EMBL/GenBank/DDBJ databases">
        <title>Description of Massilia orientalis sp. nov., isolated from rhizosphere soil of Ageratina adenophora.</title>
        <authorList>
            <person name="Wang Y."/>
        </authorList>
    </citation>
    <scope>NUCLEOTIDE SEQUENCE</scope>
    <source>
        <strain evidence="1">YIM B02787</strain>
    </source>
</reference>
<dbReference type="EMBL" id="JASNRB020000013">
    <property type="protein sequence ID" value="MFJ1470135.1"/>
    <property type="molecule type" value="Genomic_DNA"/>
</dbReference>
<gene>
    <name evidence="1" type="ORF">QPK29_020685</name>
</gene>
<proteinExistence type="predicted"/>
<dbReference type="Proteomes" id="UP001168096">
    <property type="component" value="Unassembled WGS sequence"/>
</dbReference>
<protein>
    <submittedName>
        <fullName evidence="1">Uncharacterized protein</fullName>
    </submittedName>
</protein>
<evidence type="ECO:0000313" key="1">
    <source>
        <dbReference type="EMBL" id="MFJ1470135.1"/>
    </source>
</evidence>
<accession>A0ACC7MF86</accession>
<name>A0ACC7MF86_9BURK</name>
<keyword evidence="2" id="KW-1185">Reference proteome</keyword>
<evidence type="ECO:0000313" key="2">
    <source>
        <dbReference type="Proteomes" id="UP001168096"/>
    </source>
</evidence>
<comment type="caution">
    <text evidence="1">The sequence shown here is derived from an EMBL/GenBank/DDBJ whole genome shotgun (WGS) entry which is preliminary data.</text>
</comment>